<comment type="similarity">
    <text evidence="1">Belongs to the 'phage' integrase family.</text>
</comment>
<dbReference type="PROSITE" id="PS51900">
    <property type="entry name" value="CB"/>
    <property type="match status" value="1"/>
</dbReference>
<evidence type="ECO:0000259" key="6">
    <source>
        <dbReference type="PROSITE" id="PS51898"/>
    </source>
</evidence>
<dbReference type="InterPro" id="IPR046668">
    <property type="entry name" value="DUF6538"/>
</dbReference>
<dbReference type="PANTHER" id="PTHR30349">
    <property type="entry name" value="PHAGE INTEGRASE-RELATED"/>
    <property type="match status" value="1"/>
</dbReference>
<dbReference type="EMBL" id="FQZT01000001">
    <property type="protein sequence ID" value="SHI45226.1"/>
    <property type="molecule type" value="Genomic_DNA"/>
</dbReference>
<dbReference type="PANTHER" id="PTHR30349:SF41">
    <property type="entry name" value="INTEGRASE_RECOMBINASE PROTEIN MJ0367-RELATED"/>
    <property type="match status" value="1"/>
</dbReference>
<reference evidence="8 9" key="1">
    <citation type="submission" date="2016-11" db="EMBL/GenBank/DDBJ databases">
        <authorList>
            <person name="Jaros S."/>
            <person name="Januszkiewicz K."/>
            <person name="Wedrychowicz H."/>
        </authorList>
    </citation>
    <scope>NUCLEOTIDE SEQUENCE [LARGE SCALE GENOMIC DNA]</scope>
    <source>
        <strain evidence="8 9">DSM 5091</strain>
    </source>
</reference>
<keyword evidence="3 5" id="KW-0238">DNA-binding</keyword>
<dbReference type="GO" id="GO:0006310">
    <property type="term" value="P:DNA recombination"/>
    <property type="evidence" value="ECO:0007669"/>
    <property type="project" value="UniProtKB-KW"/>
</dbReference>
<dbReference type="Pfam" id="PF20172">
    <property type="entry name" value="DUF6538"/>
    <property type="match status" value="1"/>
</dbReference>
<dbReference type="RefSeq" id="WP_072904778.1">
    <property type="nucleotide sequence ID" value="NZ_FQZT01000001.1"/>
</dbReference>
<evidence type="ECO:0000313" key="9">
    <source>
        <dbReference type="Proteomes" id="UP000184171"/>
    </source>
</evidence>
<protein>
    <submittedName>
        <fullName evidence="8">Site-specific recombinase XerD</fullName>
    </submittedName>
</protein>
<evidence type="ECO:0000313" key="8">
    <source>
        <dbReference type="EMBL" id="SHI45226.1"/>
    </source>
</evidence>
<feature type="domain" description="Core-binding (CB)" evidence="7">
    <location>
        <begin position="80"/>
        <end position="187"/>
    </location>
</feature>
<evidence type="ECO:0000256" key="5">
    <source>
        <dbReference type="PROSITE-ProRule" id="PRU01248"/>
    </source>
</evidence>
<organism evidence="8 9">
    <name type="scientific">Malonomonas rubra DSM 5091</name>
    <dbReference type="NCBI Taxonomy" id="1122189"/>
    <lineage>
        <taxon>Bacteria</taxon>
        <taxon>Pseudomonadati</taxon>
        <taxon>Thermodesulfobacteriota</taxon>
        <taxon>Desulfuromonadia</taxon>
        <taxon>Desulfuromonadales</taxon>
        <taxon>Geopsychrobacteraceae</taxon>
        <taxon>Malonomonas</taxon>
    </lineage>
</organism>
<dbReference type="Proteomes" id="UP000184171">
    <property type="component" value="Unassembled WGS sequence"/>
</dbReference>
<evidence type="ECO:0000259" key="7">
    <source>
        <dbReference type="PROSITE" id="PS51900"/>
    </source>
</evidence>
<dbReference type="InterPro" id="IPR011010">
    <property type="entry name" value="DNA_brk_join_enz"/>
</dbReference>
<dbReference type="Gene3D" id="1.10.150.130">
    <property type="match status" value="1"/>
</dbReference>
<dbReference type="InterPro" id="IPR050090">
    <property type="entry name" value="Tyrosine_recombinase_XerCD"/>
</dbReference>
<dbReference type="PROSITE" id="PS51898">
    <property type="entry name" value="TYR_RECOMBINASE"/>
    <property type="match status" value="1"/>
</dbReference>
<dbReference type="InterPro" id="IPR010998">
    <property type="entry name" value="Integrase_recombinase_N"/>
</dbReference>
<dbReference type="OrthoDB" id="9784724at2"/>
<dbReference type="InterPro" id="IPR002104">
    <property type="entry name" value="Integrase_catalytic"/>
</dbReference>
<accession>A0A1M6B953</accession>
<sequence length="431" mass="49216">MSFHLVKRNSSYYFRIRIPSDLIDHFQRTEVRKSLKTADLSAAKILCSHWEGKFQQSFALLRSGARYPLEELFPAEKKSQNLSTLIDQYVQDRSPHWTERTKIEFVQYLSVLLNLIGDKPPASISRADCLACRDLLRKLPPNFTKKKKYKGMSVKAIAESNDETVHLSAKTVNKFLTLLSSFFKWCIKQDLLSQNPSEELLLSVKTLASEERDAYSVDDISLIQKKLPRSSSEPEKYWIPMIAMYSGLRLDEICQLQKEDVQTIDGAYCVNINSSGDKHLKTVSASRIVPVHPNLIELGFLRYVDGIKGGQLWKNLEPDQYGRWGHKFGKWYGLFNRKEITDNPKKCFHSFRHTVANQLKQKGVKDSLIAEILGHKNESITTGRYGKNYEVGTLLQALSLVGCQSALKNDPPSASNFDPPQRVSFGRFSWS</sequence>
<proteinExistence type="inferred from homology"/>
<name>A0A1M6B953_MALRU</name>
<keyword evidence="9" id="KW-1185">Reference proteome</keyword>
<dbReference type="InterPro" id="IPR044068">
    <property type="entry name" value="CB"/>
</dbReference>
<dbReference type="AlphaFoldDB" id="A0A1M6B953"/>
<evidence type="ECO:0000256" key="4">
    <source>
        <dbReference type="ARBA" id="ARBA00023172"/>
    </source>
</evidence>
<evidence type="ECO:0000256" key="3">
    <source>
        <dbReference type="ARBA" id="ARBA00023125"/>
    </source>
</evidence>
<dbReference type="SUPFAM" id="SSF56349">
    <property type="entry name" value="DNA breaking-rejoining enzymes"/>
    <property type="match status" value="1"/>
</dbReference>
<dbReference type="InterPro" id="IPR013762">
    <property type="entry name" value="Integrase-like_cat_sf"/>
</dbReference>
<dbReference type="CDD" id="cd01184">
    <property type="entry name" value="INT_C_like_1"/>
    <property type="match status" value="1"/>
</dbReference>
<keyword evidence="4" id="KW-0233">DNA recombination</keyword>
<dbReference type="Pfam" id="PF00589">
    <property type="entry name" value="Phage_integrase"/>
    <property type="match status" value="1"/>
</dbReference>
<dbReference type="Gene3D" id="1.10.443.10">
    <property type="entry name" value="Intergrase catalytic core"/>
    <property type="match status" value="1"/>
</dbReference>
<evidence type="ECO:0000256" key="2">
    <source>
        <dbReference type="ARBA" id="ARBA00022908"/>
    </source>
</evidence>
<feature type="domain" description="Tyr recombinase" evidence="6">
    <location>
        <begin position="210"/>
        <end position="399"/>
    </location>
</feature>
<gene>
    <name evidence="8" type="ORF">SAMN02745165_00084</name>
</gene>
<evidence type="ECO:0000256" key="1">
    <source>
        <dbReference type="ARBA" id="ARBA00008857"/>
    </source>
</evidence>
<keyword evidence="2" id="KW-0229">DNA integration</keyword>
<dbReference type="GO" id="GO:0003677">
    <property type="term" value="F:DNA binding"/>
    <property type="evidence" value="ECO:0007669"/>
    <property type="project" value="UniProtKB-UniRule"/>
</dbReference>
<dbReference type="GO" id="GO:0015074">
    <property type="term" value="P:DNA integration"/>
    <property type="evidence" value="ECO:0007669"/>
    <property type="project" value="UniProtKB-KW"/>
</dbReference>